<dbReference type="InterPro" id="IPR013325">
    <property type="entry name" value="RNA_pol_sigma_r2"/>
</dbReference>
<feature type="domain" description="RNA polymerase sigma-70 region 2" evidence="1">
    <location>
        <begin position="40"/>
        <end position="86"/>
    </location>
</feature>
<accession>A0A3E2NBD0</accession>
<dbReference type="Proteomes" id="UP000260680">
    <property type="component" value="Unassembled WGS sequence"/>
</dbReference>
<dbReference type="SUPFAM" id="SSF88946">
    <property type="entry name" value="Sigma2 domain of RNA polymerase sigma factors"/>
    <property type="match status" value="1"/>
</dbReference>
<dbReference type="Gene3D" id="1.10.1740.10">
    <property type="match status" value="1"/>
</dbReference>
<organism evidence="2 3">
    <name type="scientific">Lacrimispora amygdalina</name>
    <dbReference type="NCBI Taxonomy" id="253257"/>
    <lineage>
        <taxon>Bacteria</taxon>
        <taxon>Bacillati</taxon>
        <taxon>Bacillota</taxon>
        <taxon>Clostridia</taxon>
        <taxon>Lachnospirales</taxon>
        <taxon>Lachnospiraceae</taxon>
        <taxon>Lacrimispora</taxon>
    </lineage>
</organism>
<gene>
    <name evidence="2" type="ORF">DS742_14325</name>
</gene>
<proteinExistence type="predicted"/>
<dbReference type="EMBL" id="QOHO01000043">
    <property type="protein sequence ID" value="RFZ78286.1"/>
    <property type="molecule type" value="Genomic_DNA"/>
</dbReference>
<protein>
    <recommendedName>
        <fullName evidence="1">RNA polymerase sigma-70 region 2 domain-containing protein</fullName>
    </recommendedName>
</protein>
<dbReference type="GO" id="GO:0003700">
    <property type="term" value="F:DNA-binding transcription factor activity"/>
    <property type="evidence" value="ECO:0007669"/>
    <property type="project" value="InterPro"/>
</dbReference>
<dbReference type="OrthoDB" id="9767145at2"/>
<reference evidence="2 3" key="1">
    <citation type="submission" date="2018-07" db="EMBL/GenBank/DDBJ databases">
        <title>New species, Clostridium PI-S10-A1B.</title>
        <authorList>
            <person name="Krishna G."/>
            <person name="Summeta K."/>
            <person name="Shikha S."/>
            <person name="Prabhu P.B."/>
            <person name="Suresh K."/>
        </authorList>
    </citation>
    <scope>NUCLEOTIDE SEQUENCE [LARGE SCALE GENOMIC DNA]</scope>
    <source>
        <strain evidence="2 3">PI-S10-A1B</strain>
    </source>
</reference>
<evidence type="ECO:0000313" key="3">
    <source>
        <dbReference type="Proteomes" id="UP000260680"/>
    </source>
</evidence>
<dbReference type="InterPro" id="IPR007627">
    <property type="entry name" value="RNA_pol_sigma70_r2"/>
</dbReference>
<comment type="caution">
    <text evidence="2">The sequence shown here is derived from an EMBL/GenBank/DDBJ whole genome shotgun (WGS) entry which is preliminary data.</text>
</comment>
<name>A0A3E2NBD0_9FIRM</name>
<dbReference type="GO" id="GO:0006352">
    <property type="term" value="P:DNA-templated transcription initiation"/>
    <property type="evidence" value="ECO:0007669"/>
    <property type="project" value="InterPro"/>
</dbReference>
<dbReference type="AlphaFoldDB" id="A0A3E2NBD0"/>
<evidence type="ECO:0000259" key="1">
    <source>
        <dbReference type="Pfam" id="PF04542"/>
    </source>
</evidence>
<dbReference type="Pfam" id="PF04542">
    <property type="entry name" value="Sigma70_r2"/>
    <property type="match status" value="1"/>
</dbReference>
<dbReference type="RefSeq" id="WP_117417659.1">
    <property type="nucleotide sequence ID" value="NZ_QOHO01000043.1"/>
</dbReference>
<evidence type="ECO:0000313" key="2">
    <source>
        <dbReference type="EMBL" id="RFZ78286.1"/>
    </source>
</evidence>
<sequence>MENFEREQIEKEYLSNDMRKLNKICKFLILRKNVPQMYEDDLYSIARITFVESLKTFDSSKKCKFQTYFIGNAWRAFYDWTRDNTRWKRCNLQTDKDGKIARDEKNNPIIIPDISIDAPTEDGVDLSERVASSFNIEEELSEEFGYSNDDKIQKYFSKLSKLQKQIVMYLTEGYDSNEIQGLLHIDNKRYLDNMKAIRSYENIKVLM</sequence>